<sequence length="92" mass="10267">MCRVCGKSVVIGQGFKFFYVRICVIFHPIRGLINELYTVGPNFKAANNFLWPFKLSNPSGGFSSKTKLLHFLEGGEAGARGEEINKLVKKMI</sequence>
<dbReference type="GO" id="GO:0000463">
    <property type="term" value="P:maturation of LSU-rRNA from tricistronic rRNA transcript (SSU-rRNA, 5.8S rRNA, LSU-rRNA)"/>
    <property type="evidence" value="ECO:0007669"/>
    <property type="project" value="TreeGrafter"/>
</dbReference>
<dbReference type="SUPFAM" id="SSF55129">
    <property type="entry name" value="Ribosomal protein L30p/L7e"/>
    <property type="match status" value="1"/>
</dbReference>
<gene>
    <name evidence="1" type="ORF">CYCCA115_LOCUS15386</name>
</gene>
<organism evidence="1 2">
    <name type="scientific">Cylindrotheca closterium</name>
    <dbReference type="NCBI Taxonomy" id="2856"/>
    <lineage>
        <taxon>Eukaryota</taxon>
        <taxon>Sar</taxon>
        <taxon>Stramenopiles</taxon>
        <taxon>Ochrophyta</taxon>
        <taxon>Bacillariophyta</taxon>
        <taxon>Bacillariophyceae</taxon>
        <taxon>Bacillariophycidae</taxon>
        <taxon>Bacillariales</taxon>
        <taxon>Bacillariaceae</taxon>
        <taxon>Cylindrotheca</taxon>
    </lineage>
</organism>
<dbReference type="PANTHER" id="PTHR11524:SF16">
    <property type="entry name" value="LARGE RIBOSOMAL SUBUNIT PROTEIN UL30"/>
    <property type="match status" value="1"/>
</dbReference>
<reference evidence="1" key="1">
    <citation type="submission" date="2023-08" db="EMBL/GenBank/DDBJ databases">
        <authorList>
            <person name="Audoor S."/>
            <person name="Bilcke G."/>
        </authorList>
    </citation>
    <scope>NUCLEOTIDE SEQUENCE</scope>
</reference>
<dbReference type="InterPro" id="IPR036919">
    <property type="entry name" value="Ribo_uL30_ferredoxin-like_sf"/>
</dbReference>
<dbReference type="InterPro" id="IPR039699">
    <property type="entry name" value="Ribosomal_uL30"/>
</dbReference>
<keyword evidence="2" id="KW-1185">Reference proteome</keyword>
<dbReference type="GO" id="GO:0003735">
    <property type="term" value="F:structural constituent of ribosome"/>
    <property type="evidence" value="ECO:0007669"/>
    <property type="project" value="TreeGrafter"/>
</dbReference>
<name>A0AAD2FWJ6_9STRA</name>
<dbReference type="Gene3D" id="3.30.1390.20">
    <property type="entry name" value="Ribosomal protein L30, ferredoxin-like fold domain"/>
    <property type="match status" value="1"/>
</dbReference>
<dbReference type="EMBL" id="CAKOGP040001870">
    <property type="protein sequence ID" value="CAJ1954794.1"/>
    <property type="molecule type" value="Genomic_DNA"/>
</dbReference>
<dbReference type="GO" id="GO:0003723">
    <property type="term" value="F:RNA binding"/>
    <property type="evidence" value="ECO:0007669"/>
    <property type="project" value="TreeGrafter"/>
</dbReference>
<dbReference type="AlphaFoldDB" id="A0AAD2FWJ6"/>
<dbReference type="GO" id="GO:0022625">
    <property type="term" value="C:cytosolic large ribosomal subunit"/>
    <property type="evidence" value="ECO:0007669"/>
    <property type="project" value="TreeGrafter"/>
</dbReference>
<dbReference type="Proteomes" id="UP001295423">
    <property type="component" value="Unassembled WGS sequence"/>
</dbReference>
<evidence type="ECO:0000313" key="2">
    <source>
        <dbReference type="Proteomes" id="UP001295423"/>
    </source>
</evidence>
<dbReference type="PANTHER" id="PTHR11524">
    <property type="entry name" value="60S RIBOSOMAL PROTEIN L7"/>
    <property type="match status" value="1"/>
</dbReference>
<evidence type="ECO:0000313" key="1">
    <source>
        <dbReference type="EMBL" id="CAJ1954794.1"/>
    </source>
</evidence>
<accession>A0AAD2FWJ6</accession>
<protein>
    <submittedName>
        <fullName evidence="1">Uncharacterized protein</fullName>
    </submittedName>
</protein>
<proteinExistence type="predicted"/>
<comment type="caution">
    <text evidence="1">The sequence shown here is derived from an EMBL/GenBank/DDBJ whole genome shotgun (WGS) entry which is preliminary data.</text>
</comment>